<sequence>MPAYTFPPNREDLSVPRIVCRNGFSHDLADLFLEDLRALLPELREQPGPLRRPESKASAFHH</sequence>
<dbReference type="AlphaFoldDB" id="A0A1Z2L316"/>
<name>A0A1Z2L316_9ACTN</name>
<reference evidence="1 2" key="1">
    <citation type="submission" date="2017-06" db="EMBL/GenBank/DDBJ databases">
        <title>Streptomyces albireticuli Genome sequencing and assembly.</title>
        <authorList>
            <person name="Wang Y."/>
            <person name="Du B."/>
            <person name="Ding Y."/>
            <person name="Liu H."/>
            <person name="Hou Q."/>
            <person name="Liu K."/>
            <person name="Yao L."/>
            <person name="Wang C."/>
        </authorList>
    </citation>
    <scope>NUCLEOTIDE SEQUENCE [LARGE SCALE GENOMIC DNA]</scope>
    <source>
        <strain evidence="1 2">MDJK11</strain>
    </source>
</reference>
<dbReference type="KEGG" id="salj:SMD11_3055"/>
<evidence type="ECO:0000313" key="1">
    <source>
        <dbReference type="EMBL" id="ARZ68699.1"/>
    </source>
</evidence>
<dbReference type="Gene3D" id="3.90.1150.160">
    <property type="match status" value="1"/>
</dbReference>
<dbReference type="Proteomes" id="UP000195755">
    <property type="component" value="Chromosome"/>
</dbReference>
<protein>
    <submittedName>
        <fullName evidence="1">Glutamate decarboxylase</fullName>
    </submittedName>
</protein>
<organism evidence="1 2">
    <name type="scientific">Streptomyces albireticuli</name>
    <dbReference type="NCBI Taxonomy" id="1940"/>
    <lineage>
        <taxon>Bacteria</taxon>
        <taxon>Bacillati</taxon>
        <taxon>Actinomycetota</taxon>
        <taxon>Actinomycetes</taxon>
        <taxon>Kitasatosporales</taxon>
        <taxon>Streptomycetaceae</taxon>
        <taxon>Streptomyces</taxon>
    </lineage>
</organism>
<proteinExistence type="predicted"/>
<accession>A0A1Z2L316</accession>
<gene>
    <name evidence="1" type="ORF">SMD11_3055</name>
</gene>
<evidence type="ECO:0000313" key="2">
    <source>
        <dbReference type="Proteomes" id="UP000195755"/>
    </source>
</evidence>
<dbReference type="EMBL" id="CP021744">
    <property type="protein sequence ID" value="ARZ68699.1"/>
    <property type="molecule type" value="Genomic_DNA"/>
</dbReference>